<feature type="domain" description="DNA polymerase alpha/delta/epsilon subunit B" evidence="9">
    <location>
        <begin position="283"/>
        <end position="484"/>
    </location>
</feature>
<evidence type="ECO:0000256" key="6">
    <source>
        <dbReference type="ARBA" id="ARBA00054225"/>
    </source>
</evidence>
<dbReference type="PIRSF" id="PIRSF000799">
    <property type="entry name" value="DNA_pol_eps_2"/>
    <property type="match status" value="1"/>
</dbReference>
<evidence type="ECO:0000259" key="10">
    <source>
        <dbReference type="Pfam" id="PF12213"/>
    </source>
</evidence>
<dbReference type="GO" id="GO:0042276">
    <property type="term" value="P:error-prone translesion synthesis"/>
    <property type="evidence" value="ECO:0007669"/>
    <property type="project" value="TreeGrafter"/>
</dbReference>
<dbReference type="GO" id="GO:0003677">
    <property type="term" value="F:DNA binding"/>
    <property type="evidence" value="ECO:0007669"/>
    <property type="project" value="UniProtKB-UniRule"/>
</dbReference>
<evidence type="ECO:0000313" key="11">
    <source>
        <dbReference type="Proteomes" id="UP000694845"/>
    </source>
</evidence>
<proteinExistence type="inferred from homology"/>
<dbReference type="Pfam" id="PF04042">
    <property type="entry name" value="DNA_pol_E_B"/>
    <property type="match status" value="1"/>
</dbReference>
<dbReference type="RefSeq" id="XP_022081482.1">
    <property type="nucleotide sequence ID" value="XM_022225790.1"/>
</dbReference>
<dbReference type="AlphaFoldDB" id="A0A8B7XMU2"/>
<evidence type="ECO:0000256" key="5">
    <source>
        <dbReference type="ARBA" id="ARBA00023242"/>
    </source>
</evidence>
<accession>A0A8B7XMU2</accession>
<evidence type="ECO:0000256" key="2">
    <source>
        <dbReference type="ARBA" id="ARBA00009560"/>
    </source>
</evidence>
<feature type="domain" description="DNA polymerase epsilon subunit B N-terminal" evidence="10">
    <location>
        <begin position="3"/>
        <end position="74"/>
    </location>
</feature>
<dbReference type="GeneID" id="110974265"/>
<name>A0A8B7XMU2_ACAPL</name>
<evidence type="ECO:0000259" key="9">
    <source>
        <dbReference type="Pfam" id="PF04042"/>
    </source>
</evidence>
<comment type="similarity">
    <text evidence="2 8">Belongs to the DNA polymerase epsilon subunit B family.</text>
</comment>
<dbReference type="Gene3D" id="3.60.21.50">
    <property type="match status" value="1"/>
</dbReference>
<dbReference type="GO" id="GO:0006261">
    <property type="term" value="P:DNA-templated DNA replication"/>
    <property type="evidence" value="ECO:0007669"/>
    <property type="project" value="InterPro"/>
</dbReference>
<dbReference type="PANTHER" id="PTHR12708">
    <property type="entry name" value="DNA POLYMERASE EPSILON SUBUNIT B"/>
    <property type="match status" value="1"/>
</dbReference>
<dbReference type="CTD" id="5427"/>
<gene>
    <name evidence="12" type="primary">LOC110974265</name>
</gene>
<keyword evidence="3 8" id="KW-0235">DNA replication</keyword>
<dbReference type="PANTHER" id="PTHR12708:SF0">
    <property type="entry name" value="DNA POLYMERASE EPSILON SUBUNIT 2"/>
    <property type="match status" value="1"/>
</dbReference>
<keyword evidence="11" id="KW-1185">Reference proteome</keyword>
<dbReference type="GO" id="GO:0008622">
    <property type="term" value="C:epsilon DNA polymerase complex"/>
    <property type="evidence" value="ECO:0007669"/>
    <property type="project" value="UniProtKB-UniRule"/>
</dbReference>
<keyword evidence="4 8" id="KW-0238">DNA-binding</keyword>
<dbReference type="Gene3D" id="1.10.8.60">
    <property type="match status" value="1"/>
</dbReference>
<dbReference type="Pfam" id="PF12213">
    <property type="entry name" value="Dpoe2NT"/>
    <property type="match status" value="1"/>
</dbReference>
<dbReference type="InterPro" id="IPR024639">
    <property type="entry name" value="DNA_pol_e_bsu_N"/>
</dbReference>
<dbReference type="FunFam" id="3.60.21.50:FF:000007">
    <property type="entry name" value="DNA polymerase epsilon subunit"/>
    <property type="match status" value="1"/>
</dbReference>
<dbReference type="InterPro" id="IPR016266">
    <property type="entry name" value="POLE2"/>
</dbReference>
<dbReference type="Proteomes" id="UP000694845">
    <property type="component" value="Unplaced"/>
</dbReference>
<comment type="subunit">
    <text evidence="7">Component of the DNA polymerase epsilon complex consisting of four subunits: the catalytic subunit POLE and the accessory subunits POLE2, POLE3 and POLE4.</text>
</comment>
<evidence type="ECO:0000256" key="4">
    <source>
        <dbReference type="ARBA" id="ARBA00023125"/>
    </source>
</evidence>
<dbReference type="KEGG" id="aplc:110974265"/>
<evidence type="ECO:0000313" key="12">
    <source>
        <dbReference type="RefSeq" id="XP_022081482.1"/>
    </source>
</evidence>
<evidence type="ECO:0000256" key="8">
    <source>
        <dbReference type="PIRNR" id="PIRNR000799"/>
    </source>
</evidence>
<dbReference type="FunFam" id="1.10.8.60:FF:000053">
    <property type="entry name" value="DNA polymerase epsilon subunit"/>
    <property type="match status" value="1"/>
</dbReference>
<evidence type="ECO:0000256" key="1">
    <source>
        <dbReference type="ARBA" id="ARBA00004123"/>
    </source>
</evidence>
<comment type="function">
    <text evidence="6">Accessory component of the DNA polymerase epsilon complex. Participates in DNA repair and in chromosomal DNA replication.</text>
</comment>
<keyword evidence="5 8" id="KW-0539">Nucleus</keyword>
<reference evidence="12" key="1">
    <citation type="submission" date="2025-08" db="UniProtKB">
        <authorList>
            <consortium name="RefSeq"/>
        </authorList>
    </citation>
    <scope>IDENTIFICATION</scope>
</reference>
<dbReference type="OrthoDB" id="10254730at2759"/>
<sequence>MSAKVKSKVNSAFKMNGLSLRSDAIKYLVEALGSVDDVRERDDCLERIIEAVQKQPLASSLVSMETLKAAIDECNEGEVEESERAFAVIDAFTVPRFTYNHDRKKFLKNNLIPCLHPGAQAKADLFLERYTLLHQRTSRHSLFTPPVPGAITDNNTRKFQLKPVEFLLGSTAKLGEIIVLGMLTQLKEGKFFLEDPTGAVQLDLSKAQFHTGLFTENCFVLAEGWYEDQVFHITAFGFPPPESAEATRAYFGSVNFFGGPSSTCAKSSAKLLDIEKDNEDAMFVFVSDIWLDQLRVREKLNTLFNGYSEMPPTCFVFCGSFTSKPYGSNHVKTLRESLQSLGDMLAEYPTLLQSSRFIFVPGPQDPGPAAILPRPPIPEVITEEFCRKVPSAIFTTNPCRIQYCTQEIVVFREDIVMKMCRNCIRFPDNSAEIPNHFVKTVVCQSHLCPLPLHASPIYWSYDNAMRLYPLPDLVVFGDKYDPFTISNANCKCTNTGSFSKSGFGFKVYYPQTKEIEDSKIEDD</sequence>
<dbReference type="InterPro" id="IPR007185">
    <property type="entry name" value="DNA_pol_a/d/e_bsu"/>
</dbReference>
<evidence type="ECO:0000256" key="3">
    <source>
        <dbReference type="ARBA" id="ARBA00022705"/>
    </source>
</evidence>
<evidence type="ECO:0000256" key="7">
    <source>
        <dbReference type="ARBA" id="ARBA00063156"/>
    </source>
</evidence>
<protein>
    <recommendedName>
        <fullName evidence="8">DNA polymerase epsilon subunit</fullName>
    </recommendedName>
    <alternativeName>
        <fullName evidence="8">DNA polymerase II subunit 2</fullName>
    </alternativeName>
</protein>
<comment type="subcellular location">
    <subcellularLocation>
        <location evidence="1 8">Nucleus</location>
    </subcellularLocation>
</comment>
<organism evidence="11 12">
    <name type="scientific">Acanthaster planci</name>
    <name type="common">Crown-of-thorns starfish</name>
    <dbReference type="NCBI Taxonomy" id="133434"/>
    <lineage>
        <taxon>Eukaryota</taxon>
        <taxon>Metazoa</taxon>
        <taxon>Echinodermata</taxon>
        <taxon>Eleutherozoa</taxon>
        <taxon>Asterozoa</taxon>
        <taxon>Asteroidea</taxon>
        <taxon>Valvatacea</taxon>
        <taxon>Valvatida</taxon>
        <taxon>Acanthasteridae</taxon>
        <taxon>Acanthaster</taxon>
    </lineage>
</organism>